<dbReference type="PATRIC" id="fig|66851.6.peg.1900"/>
<dbReference type="STRING" id="66851.MBORA_17470"/>
<dbReference type="EMBL" id="LWMU01000103">
    <property type="protein sequence ID" value="KZX10909.1"/>
    <property type="molecule type" value="Genomic_DNA"/>
</dbReference>
<accession>A0A165ZMF3</accession>
<dbReference type="AlphaFoldDB" id="A0A165ZMF3"/>
<comment type="caution">
    <text evidence="1">The sequence shown here is derived from an EMBL/GenBank/DDBJ whole genome shotgun (WGS) entry which is preliminary data.</text>
</comment>
<reference evidence="2" key="1">
    <citation type="journal article" date="2016" name="Genome Announc.">
        <title>Draft Genome Sequences of Methanobrevibacter curvatus DSM11111, Methanobrevibacter cuticularis DSM11139, Methanobrevibacter filiformis DSM11501, and Methanobrevibacter oralis DSM7256.</title>
        <authorList>
            <person name="Poehlein A."/>
            <person name="Seedorf H."/>
        </authorList>
    </citation>
    <scope>NUCLEOTIDE SEQUENCE [LARGE SCALE GENOMIC DNA]</scope>
    <source>
        <strain evidence="2">DSM 7256 / JCM 30027 / ZR</strain>
    </source>
</reference>
<protein>
    <submittedName>
        <fullName evidence="1">Uncharacterized protein</fullName>
    </submittedName>
</protein>
<organism evidence="1 2">
    <name type="scientific">Methanobrevibacter oralis</name>
    <dbReference type="NCBI Taxonomy" id="66851"/>
    <lineage>
        <taxon>Archaea</taxon>
        <taxon>Methanobacteriati</taxon>
        <taxon>Methanobacteriota</taxon>
        <taxon>Methanomada group</taxon>
        <taxon>Methanobacteria</taxon>
        <taxon>Methanobacteriales</taxon>
        <taxon>Methanobacteriaceae</taxon>
        <taxon>Methanobrevibacter</taxon>
    </lineage>
</organism>
<proteinExistence type="predicted"/>
<dbReference type="RefSeq" id="WP_042694524.1">
    <property type="nucleotide sequence ID" value="NZ_CAJVUI010000007.1"/>
</dbReference>
<keyword evidence="2" id="KW-1185">Reference proteome</keyword>
<dbReference type="Proteomes" id="UP000077428">
    <property type="component" value="Unassembled WGS sequence"/>
</dbReference>
<evidence type="ECO:0000313" key="2">
    <source>
        <dbReference type="Proteomes" id="UP000077428"/>
    </source>
</evidence>
<evidence type="ECO:0000313" key="1">
    <source>
        <dbReference type="EMBL" id="KZX10909.1"/>
    </source>
</evidence>
<gene>
    <name evidence="1" type="ORF">MBORA_17470</name>
</gene>
<sequence>MRLFIEKIDMIRQKENLKNQEVQLDFDWAIDFRNTDSEVFDFVCTIKSFTHFSMRFMFEGSVELQLCENFVKDEVSKIILDKASEMIFNMISITRDSSINLQNENILANNIFNELY</sequence>
<name>A0A165ZMF3_METOA</name>